<dbReference type="AlphaFoldDB" id="X0YG56"/>
<sequence>MYDKITILKINFGLNLHLKFNLVQDENSLLKQIATTGIIATIHINNKIVIENFNIVSETLNFINSPKK</sequence>
<accession>X0YG56</accession>
<name>X0YG56_9ZZZZ</name>
<gene>
    <name evidence="1" type="ORF">S01H4_11398</name>
</gene>
<reference evidence="1" key="1">
    <citation type="journal article" date="2014" name="Front. Microbiol.">
        <title>High frequency of phylogenetically diverse reductive dehalogenase-homologous genes in deep subseafloor sedimentary metagenomes.</title>
        <authorList>
            <person name="Kawai M."/>
            <person name="Futagami T."/>
            <person name="Toyoda A."/>
            <person name="Takaki Y."/>
            <person name="Nishi S."/>
            <person name="Hori S."/>
            <person name="Arai W."/>
            <person name="Tsubouchi T."/>
            <person name="Morono Y."/>
            <person name="Uchiyama I."/>
            <person name="Ito T."/>
            <person name="Fujiyama A."/>
            <person name="Inagaki F."/>
            <person name="Takami H."/>
        </authorList>
    </citation>
    <scope>NUCLEOTIDE SEQUENCE</scope>
    <source>
        <strain evidence="1">Expedition CK06-06</strain>
    </source>
</reference>
<evidence type="ECO:0000313" key="1">
    <source>
        <dbReference type="EMBL" id="GAG54875.1"/>
    </source>
</evidence>
<comment type="caution">
    <text evidence="1">The sequence shown here is derived from an EMBL/GenBank/DDBJ whole genome shotgun (WGS) entry which is preliminary data.</text>
</comment>
<proteinExistence type="predicted"/>
<organism evidence="1">
    <name type="scientific">marine sediment metagenome</name>
    <dbReference type="NCBI Taxonomy" id="412755"/>
    <lineage>
        <taxon>unclassified sequences</taxon>
        <taxon>metagenomes</taxon>
        <taxon>ecological metagenomes</taxon>
    </lineage>
</organism>
<dbReference type="EMBL" id="BART01004592">
    <property type="protein sequence ID" value="GAG54875.1"/>
    <property type="molecule type" value="Genomic_DNA"/>
</dbReference>
<protein>
    <submittedName>
        <fullName evidence="1">Uncharacterized protein</fullName>
    </submittedName>
</protein>